<gene>
    <name evidence="2" type="ORF">NDU88_000837</name>
</gene>
<dbReference type="EMBL" id="JANPWB010000013">
    <property type="protein sequence ID" value="KAJ1103414.1"/>
    <property type="molecule type" value="Genomic_DNA"/>
</dbReference>
<evidence type="ECO:0000256" key="1">
    <source>
        <dbReference type="SAM" id="MobiDB-lite"/>
    </source>
</evidence>
<keyword evidence="3" id="KW-1185">Reference proteome</keyword>
<reference evidence="2" key="1">
    <citation type="journal article" date="2022" name="bioRxiv">
        <title>Sequencing and chromosome-scale assembly of the giantPleurodeles waltlgenome.</title>
        <authorList>
            <person name="Brown T."/>
            <person name="Elewa A."/>
            <person name="Iarovenko S."/>
            <person name="Subramanian E."/>
            <person name="Araus A.J."/>
            <person name="Petzold A."/>
            <person name="Susuki M."/>
            <person name="Suzuki K.-i.T."/>
            <person name="Hayashi T."/>
            <person name="Toyoda A."/>
            <person name="Oliveira C."/>
            <person name="Osipova E."/>
            <person name="Leigh N.D."/>
            <person name="Simon A."/>
            <person name="Yun M.H."/>
        </authorList>
    </citation>
    <scope>NUCLEOTIDE SEQUENCE</scope>
    <source>
        <strain evidence="2">20211129_DDA</strain>
        <tissue evidence="2">Liver</tissue>
    </source>
</reference>
<organism evidence="2 3">
    <name type="scientific">Pleurodeles waltl</name>
    <name type="common">Iberian ribbed newt</name>
    <dbReference type="NCBI Taxonomy" id="8319"/>
    <lineage>
        <taxon>Eukaryota</taxon>
        <taxon>Metazoa</taxon>
        <taxon>Chordata</taxon>
        <taxon>Craniata</taxon>
        <taxon>Vertebrata</taxon>
        <taxon>Euteleostomi</taxon>
        <taxon>Amphibia</taxon>
        <taxon>Batrachia</taxon>
        <taxon>Caudata</taxon>
        <taxon>Salamandroidea</taxon>
        <taxon>Salamandridae</taxon>
        <taxon>Pleurodelinae</taxon>
        <taxon>Pleurodeles</taxon>
    </lineage>
</organism>
<proteinExistence type="predicted"/>
<dbReference type="AlphaFoldDB" id="A0AAV7MLQ1"/>
<accession>A0AAV7MLQ1</accession>
<name>A0AAV7MLQ1_PLEWA</name>
<protein>
    <submittedName>
        <fullName evidence="2">Uncharacterized protein</fullName>
    </submittedName>
</protein>
<evidence type="ECO:0000313" key="3">
    <source>
        <dbReference type="Proteomes" id="UP001066276"/>
    </source>
</evidence>
<feature type="region of interest" description="Disordered" evidence="1">
    <location>
        <begin position="61"/>
        <end position="84"/>
    </location>
</feature>
<comment type="caution">
    <text evidence="2">The sequence shown here is derived from an EMBL/GenBank/DDBJ whole genome shotgun (WGS) entry which is preliminary data.</text>
</comment>
<dbReference type="Proteomes" id="UP001066276">
    <property type="component" value="Chromosome 9"/>
</dbReference>
<evidence type="ECO:0000313" key="2">
    <source>
        <dbReference type="EMBL" id="KAJ1103414.1"/>
    </source>
</evidence>
<sequence length="84" mass="8925">MTGAGGPAKAQESYSHHIELLMSGFTGFEKTSRKLVVSPPSGPSPDDVRFFVSAVGDSLQKIKGANGRHKRNSVQESVQGPREG</sequence>